<dbReference type="InterPro" id="IPR021109">
    <property type="entry name" value="Peptidase_aspartic_dom_sf"/>
</dbReference>
<name>A0A426Z7T2_ENSVE</name>
<protein>
    <submittedName>
        <fullName evidence="1">Uncharacterized protein</fullName>
    </submittedName>
</protein>
<dbReference type="CDD" id="cd00303">
    <property type="entry name" value="retropepsin_like"/>
    <property type="match status" value="1"/>
</dbReference>
<comment type="caution">
    <text evidence="1">The sequence shown here is derived from an EMBL/GenBank/DDBJ whole genome shotgun (WGS) entry which is preliminary data.</text>
</comment>
<dbReference type="AlphaFoldDB" id="A0A426Z7T2"/>
<dbReference type="EMBL" id="AMZH03007949">
    <property type="protein sequence ID" value="RRT60048.1"/>
    <property type="molecule type" value="Genomic_DNA"/>
</dbReference>
<reference evidence="1 2" key="1">
    <citation type="journal article" date="2014" name="Agronomy (Basel)">
        <title>A Draft Genome Sequence for Ensete ventricosum, the Drought-Tolerant Tree Against Hunger.</title>
        <authorList>
            <person name="Harrison J."/>
            <person name="Moore K.A."/>
            <person name="Paszkiewicz K."/>
            <person name="Jones T."/>
            <person name="Grant M."/>
            <person name="Ambacheew D."/>
            <person name="Muzemil S."/>
            <person name="Studholme D.J."/>
        </authorList>
    </citation>
    <scope>NUCLEOTIDE SEQUENCE [LARGE SCALE GENOMIC DNA]</scope>
</reference>
<gene>
    <name evidence="1" type="ORF">B296_00045234</name>
</gene>
<dbReference type="Proteomes" id="UP000287651">
    <property type="component" value="Unassembled WGS sequence"/>
</dbReference>
<evidence type="ECO:0000313" key="2">
    <source>
        <dbReference type="Proteomes" id="UP000287651"/>
    </source>
</evidence>
<accession>A0A426Z7T2</accession>
<organism evidence="1 2">
    <name type="scientific">Ensete ventricosum</name>
    <name type="common">Abyssinian banana</name>
    <name type="synonym">Musa ensete</name>
    <dbReference type="NCBI Taxonomy" id="4639"/>
    <lineage>
        <taxon>Eukaryota</taxon>
        <taxon>Viridiplantae</taxon>
        <taxon>Streptophyta</taxon>
        <taxon>Embryophyta</taxon>
        <taxon>Tracheophyta</taxon>
        <taxon>Spermatophyta</taxon>
        <taxon>Magnoliopsida</taxon>
        <taxon>Liliopsida</taxon>
        <taxon>Zingiberales</taxon>
        <taxon>Musaceae</taxon>
        <taxon>Ensete</taxon>
    </lineage>
</organism>
<sequence length="117" mass="13070">MVHTGSFTDILYLDSFQKLGMMNQDLIPIASTLTGYTRDTITLLGIATLPMTFGDKPRTKTFMVPFMVVELPLAYNVIIGRPTLNKLRVVVSTYHRSMKFPTSAGPGEVKSDLRESR</sequence>
<proteinExistence type="predicted"/>
<dbReference type="Gene3D" id="2.40.70.10">
    <property type="entry name" value="Acid Proteases"/>
    <property type="match status" value="1"/>
</dbReference>
<dbReference type="PANTHER" id="PTHR33240:SF8">
    <property type="entry name" value="OS03G0439900 PROTEIN"/>
    <property type="match status" value="1"/>
</dbReference>
<dbReference type="PANTHER" id="PTHR33240">
    <property type="entry name" value="OS08G0508500 PROTEIN"/>
    <property type="match status" value="1"/>
</dbReference>
<evidence type="ECO:0000313" key="1">
    <source>
        <dbReference type="EMBL" id="RRT60048.1"/>
    </source>
</evidence>